<dbReference type="SMART" id="SM01315">
    <property type="entry name" value="Spc7_N"/>
    <property type="match status" value="1"/>
</dbReference>
<feature type="region of interest" description="Disordered" evidence="2">
    <location>
        <begin position="812"/>
        <end position="835"/>
    </location>
</feature>
<evidence type="ECO:0000256" key="2">
    <source>
        <dbReference type="SAM" id="MobiDB-lite"/>
    </source>
</evidence>
<feature type="compositionally biased region" description="Polar residues" evidence="2">
    <location>
        <begin position="1580"/>
        <end position="1589"/>
    </location>
</feature>
<feature type="compositionally biased region" description="Low complexity" evidence="2">
    <location>
        <begin position="291"/>
        <end position="302"/>
    </location>
</feature>
<feature type="region of interest" description="Disordered" evidence="2">
    <location>
        <begin position="147"/>
        <end position="196"/>
    </location>
</feature>
<dbReference type="InterPro" id="IPR033338">
    <property type="entry name" value="Spc105/Spc7"/>
</dbReference>
<feature type="region of interest" description="Disordered" evidence="2">
    <location>
        <begin position="215"/>
        <end position="378"/>
    </location>
</feature>
<feature type="compositionally biased region" description="Basic residues" evidence="2">
    <location>
        <begin position="457"/>
        <end position="466"/>
    </location>
</feature>
<dbReference type="GO" id="GO:1990758">
    <property type="term" value="P:mitotic sister chromatid biorientation"/>
    <property type="evidence" value="ECO:0007669"/>
    <property type="project" value="TreeGrafter"/>
</dbReference>
<evidence type="ECO:0000256" key="1">
    <source>
        <dbReference type="SAM" id="Coils"/>
    </source>
</evidence>
<feature type="coiled-coil region" evidence="1">
    <location>
        <begin position="1282"/>
        <end position="1316"/>
    </location>
</feature>
<accession>A0AAN7T6W3</accession>
<feature type="region of interest" description="Disordered" evidence="2">
    <location>
        <begin position="1"/>
        <end position="32"/>
    </location>
</feature>
<feature type="region of interest" description="Disordered" evidence="2">
    <location>
        <begin position="72"/>
        <end position="112"/>
    </location>
</feature>
<evidence type="ECO:0000259" key="3">
    <source>
        <dbReference type="SMART" id="SM00787"/>
    </source>
</evidence>
<feature type="compositionally biased region" description="Basic and acidic residues" evidence="2">
    <location>
        <begin position="169"/>
        <end position="182"/>
    </location>
</feature>
<evidence type="ECO:0000313" key="4">
    <source>
        <dbReference type="EMBL" id="KAK5090605.1"/>
    </source>
</evidence>
<name>A0AAN7T6W3_9EURO</name>
<dbReference type="Pfam" id="PF18210">
    <property type="entry name" value="Knl1_RWD_C"/>
    <property type="match status" value="1"/>
</dbReference>
<dbReference type="SMART" id="SM00787">
    <property type="entry name" value="Spc7"/>
    <property type="match status" value="1"/>
</dbReference>
<feature type="compositionally biased region" description="Acidic residues" evidence="2">
    <location>
        <begin position="308"/>
        <end position="317"/>
    </location>
</feature>
<protein>
    <recommendedName>
        <fullName evidence="3">Spc7 kinetochore protein domain-containing protein</fullName>
    </recommendedName>
</protein>
<feature type="compositionally biased region" description="Basic and acidic residues" evidence="2">
    <location>
        <begin position="1603"/>
        <end position="1616"/>
    </location>
</feature>
<dbReference type="PANTHER" id="PTHR28260:SF1">
    <property type="entry name" value="SPINDLE POLE BODY COMPONENT SPC105"/>
    <property type="match status" value="1"/>
</dbReference>
<feature type="region of interest" description="Disordered" evidence="2">
    <location>
        <begin position="1004"/>
        <end position="1025"/>
    </location>
</feature>
<dbReference type="InterPro" id="IPR013253">
    <property type="entry name" value="Spc7_domain"/>
</dbReference>
<feature type="compositionally biased region" description="Polar residues" evidence="2">
    <location>
        <begin position="1004"/>
        <end position="1015"/>
    </location>
</feature>
<dbReference type="Pfam" id="PF15402">
    <property type="entry name" value="MELT_2"/>
    <property type="match status" value="6"/>
</dbReference>
<proteinExistence type="predicted"/>
<dbReference type="Pfam" id="PF08317">
    <property type="entry name" value="Spc7"/>
    <property type="match status" value="1"/>
</dbReference>
<gene>
    <name evidence="4" type="ORF">LTR05_000780</name>
</gene>
<feature type="compositionally biased region" description="Polar residues" evidence="2">
    <location>
        <begin position="248"/>
        <end position="267"/>
    </location>
</feature>
<dbReference type="GO" id="GO:0007094">
    <property type="term" value="P:mitotic spindle assembly checkpoint signaling"/>
    <property type="evidence" value="ECO:0007669"/>
    <property type="project" value="TreeGrafter"/>
</dbReference>
<feature type="compositionally biased region" description="Polar residues" evidence="2">
    <location>
        <begin position="1617"/>
        <end position="1628"/>
    </location>
</feature>
<keyword evidence="1" id="KW-0175">Coiled coil</keyword>
<keyword evidence="5" id="KW-1185">Reference proteome</keyword>
<feature type="compositionally biased region" description="Acidic residues" evidence="2">
    <location>
        <begin position="364"/>
        <end position="376"/>
    </location>
</feature>
<dbReference type="PANTHER" id="PTHR28260">
    <property type="entry name" value="SPINDLE POLE BODY COMPONENT SPC105"/>
    <property type="match status" value="1"/>
</dbReference>
<feature type="compositionally biased region" description="Polar residues" evidence="2">
    <location>
        <begin position="704"/>
        <end position="736"/>
    </location>
</feature>
<dbReference type="EMBL" id="JAVRRJ010000001">
    <property type="protein sequence ID" value="KAK5090605.1"/>
    <property type="molecule type" value="Genomic_DNA"/>
</dbReference>
<dbReference type="GO" id="GO:0000776">
    <property type="term" value="C:kinetochore"/>
    <property type="evidence" value="ECO:0007669"/>
    <property type="project" value="TreeGrafter"/>
</dbReference>
<feature type="region of interest" description="Disordered" evidence="2">
    <location>
        <begin position="692"/>
        <end position="743"/>
    </location>
</feature>
<dbReference type="InterPro" id="IPR040850">
    <property type="entry name" value="Knl1_RWD_C"/>
</dbReference>
<feature type="region of interest" description="Disordered" evidence="2">
    <location>
        <begin position="772"/>
        <end position="795"/>
    </location>
</feature>
<comment type="caution">
    <text evidence="4">The sequence shown here is derived from an EMBL/GenBank/DDBJ whole genome shotgun (WGS) entry which is preliminary data.</text>
</comment>
<reference evidence="4 5" key="1">
    <citation type="submission" date="2023-08" db="EMBL/GenBank/DDBJ databases">
        <title>Black Yeasts Isolated from many extreme environments.</title>
        <authorList>
            <person name="Coleine C."/>
            <person name="Stajich J.E."/>
            <person name="Selbmann L."/>
        </authorList>
    </citation>
    <scope>NUCLEOTIDE SEQUENCE [LARGE SCALE GENOMIC DNA]</scope>
    <source>
        <strain evidence="4 5">CCFEE 5910</strain>
    </source>
</reference>
<feature type="compositionally biased region" description="Polar residues" evidence="2">
    <location>
        <begin position="773"/>
        <end position="784"/>
    </location>
</feature>
<dbReference type="Proteomes" id="UP001309876">
    <property type="component" value="Unassembled WGS sequence"/>
</dbReference>
<feature type="compositionally biased region" description="Polar residues" evidence="2">
    <location>
        <begin position="328"/>
        <end position="344"/>
    </location>
</feature>
<feature type="compositionally biased region" description="Low complexity" evidence="2">
    <location>
        <begin position="215"/>
        <end position="231"/>
    </location>
</feature>
<dbReference type="GO" id="GO:0034501">
    <property type="term" value="P:protein localization to kinetochore"/>
    <property type="evidence" value="ECO:0007669"/>
    <property type="project" value="TreeGrafter"/>
</dbReference>
<feature type="region of interest" description="Disordered" evidence="2">
    <location>
        <begin position="1580"/>
        <end position="1649"/>
    </location>
</feature>
<organism evidence="4 5">
    <name type="scientific">Lithohypha guttulata</name>
    <dbReference type="NCBI Taxonomy" id="1690604"/>
    <lineage>
        <taxon>Eukaryota</taxon>
        <taxon>Fungi</taxon>
        <taxon>Dikarya</taxon>
        <taxon>Ascomycota</taxon>
        <taxon>Pezizomycotina</taxon>
        <taxon>Eurotiomycetes</taxon>
        <taxon>Chaetothyriomycetidae</taxon>
        <taxon>Chaetothyriales</taxon>
        <taxon>Trichomeriaceae</taxon>
        <taxon>Lithohypha</taxon>
    </lineage>
</organism>
<sequence length="1732" mass="192692">MEEVNKGRSPRQKSRQSLAHVPSRSNTTTDITALRQAEDAKLKAKKTRGKSLGPGALEVLTESNINTLKTIPSARPRSILKPSIPLTPPKPIPSFDELRKKSSTKAKSPAKDAPEDLLIDFSTPGAYPNTVLNTVVMDADALVDPFSPVAKPHTDSFKGQAMREDEEEERRQAEKKAIIDRRNQRRKSLANRRVSFAPEATLHTWSVVELLEDSTTSSATNSTRRQSATTANPSPLPHIATPARPNERLSTPVEQQNGEVISSSPASQRDLHQRKRRRVSDPAQSAEDDSFSSPGDGPDSSPIRVEDSIDSESDSDGDTAMSLDDATQDTIRSSTSLNSQNSLDQRLRQAASLAGTTGVRHDEDNTDEEEDQDDQPMEIADGTVTHAFRQYDRNGHTDAPTDKENVNHFQEDSLQSTQGSEYEQEGLTMGMTMDMTKAVGRIMHREAAESTADTSQRRRSSASRRRSSGDSTLSSEETMEMTVAKGGILSYLARAQEDVEPVSDDEMTVEMTTAMDGIEQHTDKESSMLNGVQDTESMDMTVAAGGILPPIEEQTEPQSFVEDGMTAAMDMTRAMGAILDSHRSVDQDIIYATAETISAACEDGTLLEQQPMTRRTSSDKENQTSPMEETRVIGGIVAGKQPLVEVADVSILDQDGDEKHCGPDVQFKLEPDQVTLTPKDFSLQMAPVVLETGSPTLKPRPSARRSSLISQSITPHATPQRSRIESTGQTTPSKQLTPMPLKSASAKRTPVLMANVTTRSASPKKLFAKEIQQRASPSTRMSPRQKQDPIFSEDANTGLRTPRVVLHAPKPHQHLRKGSSDVNMAKEGTGSPQVSQLLSHRGSIGETVPHFQLSREAKCDFHPDDPQQIELEVEAERAEEHRRESGRFVMEQEGSEHQDENTTQNLRVMIESMTPKQDEKAFKIKGRKSLAVGSAKGLLGKRPPELDEDDYEDSTPKRLRVMSREGSPIKKVHLPKPPTREETTGHLPKVEQFQNEFVNTPTLNQSPVKQAQSPVRNGRFREPPSAQKATLFDQRLDNVVDATDISTLHPEVGNDVPDEERLSLQEFLNMTNIHFIELSTTKRRHTMAQSAHNNGGNEPENPSQANFVAAATTLPLLELYQHATRELKSYISSGRKVIRQIEAETFAHQPAIFKEYVDGRPDVRVTMDNQFRNSKTSARLQSKEGWYAWRGQLVEGLQQGLETVRANMEQDKSVLTSQQQKVEDTVPDLVLAKQRLDRHIKESRKRLQEIDSIDHHTLKATRGELFGLDQEVSRSSQQVSALQQQMHEKDEVLSQAAELRQEMNDQTREATRMQEEQDRWYSHDVSRHQEAVRKLEEQYGWKLQSVEEACNKPEPFDITLTLLYQNQLRFSFCPGMLQPDRSSNSESKARDSVPTYEHGASISLTYSPDDYDERHPSKLPTELKFFLELIQNRLQEFAAVAKEAATCKTLLNMVAQGWKLAKQVADEIQTLKALGIVKVYPVSGCKLGIRLMLVPSDRSRVDVEFILTVLRLEEGGFGATTNVSAIPVYGSAKQIMDVSKTRKVQHALSKEVESKALGEKTWVSAVGGFQEWLQGQMQARSAVSKTEPTMSKESHEQVQQAVRQERAEPARVEGRRATTQSPQRSTTPKAPARSPLAPKTTNSKVHKKALPVPKRSVASLYMSQQDSQIPVLSQQKENVMAGISKEIISNMDPMRCDDVFDGSQPAIPPEVQEAMMYTPVKRRAGALRRSPI</sequence>
<feature type="region of interest" description="Disordered" evidence="2">
    <location>
        <begin position="446"/>
        <end position="479"/>
    </location>
</feature>
<feature type="domain" description="Spc7 kinetochore protein" evidence="3">
    <location>
        <begin position="1052"/>
        <end position="1371"/>
    </location>
</feature>
<evidence type="ECO:0000313" key="5">
    <source>
        <dbReference type="Proteomes" id="UP001309876"/>
    </source>
</evidence>